<keyword evidence="1" id="KW-0732">Signal</keyword>
<accession>A0AAN7B0C0</accession>
<keyword evidence="3" id="KW-1185">Reference proteome</keyword>
<evidence type="ECO:0000313" key="2">
    <source>
        <dbReference type="EMBL" id="KAK4206228.1"/>
    </source>
</evidence>
<proteinExistence type="predicted"/>
<protein>
    <submittedName>
        <fullName evidence="2">Uncharacterized protein</fullName>
    </submittedName>
</protein>
<sequence length="362" mass="38950">MRLSLAATVALANISAVSSAALVQQQQQGTVNLISIMLQVSKVTQEKAIDVWDHDSKSILAQSCSDSLQHGLFQQDAIAFQTDEKYGAGNFTLGSKSFVISDDPNLNQDASCTRIVSDDEFVITCHVPFVVPATAPAAAAVRRGLNDCFHKAGSVDLLSVAQGFEAGAQDSQSLAALSSQQLAFVNDTATDEEKRDLDKRQAGQCSIWTQVTNRVGNGNPHQNPWNVQVSQPMQCPGHIGCSVGHGTSYEVGWSANVGLVYQWISAGFAVQASVQTGNEYTCHGDKGQYFAVWRKIGTTAYTVRNGNYNSCTGTQPTGSNFIIWSPNSNNVGSYFYCVYGKSAVRWMGDRWLDKSANNPGGP</sequence>
<dbReference type="Proteomes" id="UP001301769">
    <property type="component" value="Unassembled WGS sequence"/>
</dbReference>
<evidence type="ECO:0000256" key="1">
    <source>
        <dbReference type="SAM" id="SignalP"/>
    </source>
</evidence>
<reference evidence="2" key="2">
    <citation type="submission" date="2023-05" db="EMBL/GenBank/DDBJ databases">
        <authorList>
            <consortium name="Lawrence Berkeley National Laboratory"/>
            <person name="Steindorff A."/>
            <person name="Hensen N."/>
            <person name="Bonometti L."/>
            <person name="Westerberg I."/>
            <person name="Brannstrom I.O."/>
            <person name="Guillou S."/>
            <person name="Cros-Aarteil S."/>
            <person name="Calhoun S."/>
            <person name="Haridas S."/>
            <person name="Kuo A."/>
            <person name="Mondo S."/>
            <person name="Pangilinan J."/>
            <person name="Riley R."/>
            <person name="Labutti K."/>
            <person name="Andreopoulos B."/>
            <person name="Lipzen A."/>
            <person name="Chen C."/>
            <person name="Yanf M."/>
            <person name="Daum C."/>
            <person name="Ng V."/>
            <person name="Clum A."/>
            <person name="Ohm R."/>
            <person name="Martin F."/>
            <person name="Silar P."/>
            <person name="Natvig D."/>
            <person name="Lalanne C."/>
            <person name="Gautier V."/>
            <person name="Ament-Velasquez S.L."/>
            <person name="Kruys A."/>
            <person name="Hutchinson M.I."/>
            <person name="Powell A.J."/>
            <person name="Barry K."/>
            <person name="Miller A.N."/>
            <person name="Grigoriev I.V."/>
            <person name="Debuchy R."/>
            <person name="Gladieux P."/>
            <person name="Thoren M.H."/>
            <person name="Johannesson H."/>
        </authorList>
    </citation>
    <scope>NUCLEOTIDE SEQUENCE</scope>
    <source>
        <strain evidence="2">PSN293</strain>
    </source>
</reference>
<comment type="caution">
    <text evidence="2">The sequence shown here is derived from an EMBL/GenBank/DDBJ whole genome shotgun (WGS) entry which is preliminary data.</text>
</comment>
<dbReference type="AlphaFoldDB" id="A0AAN7B0C0"/>
<feature type="chain" id="PRO_5042877463" evidence="1">
    <location>
        <begin position="20"/>
        <end position="362"/>
    </location>
</feature>
<feature type="signal peptide" evidence="1">
    <location>
        <begin position="1"/>
        <end position="19"/>
    </location>
</feature>
<reference evidence="2" key="1">
    <citation type="journal article" date="2023" name="Mol. Phylogenet. Evol.">
        <title>Genome-scale phylogeny and comparative genomics of the fungal order Sordariales.</title>
        <authorList>
            <person name="Hensen N."/>
            <person name="Bonometti L."/>
            <person name="Westerberg I."/>
            <person name="Brannstrom I.O."/>
            <person name="Guillou S."/>
            <person name="Cros-Aarteil S."/>
            <person name="Calhoun S."/>
            <person name="Haridas S."/>
            <person name="Kuo A."/>
            <person name="Mondo S."/>
            <person name="Pangilinan J."/>
            <person name="Riley R."/>
            <person name="LaButti K."/>
            <person name="Andreopoulos B."/>
            <person name="Lipzen A."/>
            <person name="Chen C."/>
            <person name="Yan M."/>
            <person name="Daum C."/>
            <person name="Ng V."/>
            <person name="Clum A."/>
            <person name="Steindorff A."/>
            <person name="Ohm R.A."/>
            <person name="Martin F."/>
            <person name="Silar P."/>
            <person name="Natvig D.O."/>
            <person name="Lalanne C."/>
            <person name="Gautier V."/>
            <person name="Ament-Velasquez S.L."/>
            <person name="Kruys A."/>
            <person name="Hutchinson M.I."/>
            <person name="Powell A.J."/>
            <person name="Barry K."/>
            <person name="Miller A.N."/>
            <person name="Grigoriev I.V."/>
            <person name="Debuchy R."/>
            <person name="Gladieux P."/>
            <person name="Hiltunen Thoren M."/>
            <person name="Johannesson H."/>
        </authorList>
    </citation>
    <scope>NUCLEOTIDE SEQUENCE</scope>
    <source>
        <strain evidence="2">PSN293</strain>
    </source>
</reference>
<dbReference type="EMBL" id="MU858466">
    <property type="protein sequence ID" value="KAK4206228.1"/>
    <property type="molecule type" value="Genomic_DNA"/>
</dbReference>
<organism evidence="2 3">
    <name type="scientific">Rhypophila decipiens</name>
    <dbReference type="NCBI Taxonomy" id="261697"/>
    <lineage>
        <taxon>Eukaryota</taxon>
        <taxon>Fungi</taxon>
        <taxon>Dikarya</taxon>
        <taxon>Ascomycota</taxon>
        <taxon>Pezizomycotina</taxon>
        <taxon>Sordariomycetes</taxon>
        <taxon>Sordariomycetidae</taxon>
        <taxon>Sordariales</taxon>
        <taxon>Naviculisporaceae</taxon>
        <taxon>Rhypophila</taxon>
    </lineage>
</organism>
<name>A0AAN7B0C0_9PEZI</name>
<evidence type="ECO:0000313" key="3">
    <source>
        <dbReference type="Proteomes" id="UP001301769"/>
    </source>
</evidence>
<gene>
    <name evidence="2" type="ORF">QBC37DRAFT_460505</name>
</gene>